<dbReference type="SUPFAM" id="SSF111038">
    <property type="entry name" value="YjbQ-like"/>
    <property type="match status" value="2"/>
</dbReference>
<dbReference type="Gene3D" id="2.60.120.460">
    <property type="entry name" value="YjbQ-like"/>
    <property type="match status" value="2"/>
</dbReference>
<dbReference type="InterPro" id="IPR035917">
    <property type="entry name" value="YjbQ-like_sf"/>
</dbReference>
<dbReference type="InterPro" id="IPR005162">
    <property type="entry name" value="Retrotrans_gag_dom"/>
</dbReference>
<dbReference type="Pfam" id="PF03732">
    <property type="entry name" value="Retrotrans_gag"/>
    <property type="match status" value="1"/>
</dbReference>
<protein>
    <recommendedName>
        <fullName evidence="3">CCHC-type domain-containing protein</fullName>
    </recommendedName>
</protein>
<dbReference type="InterPro" id="IPR036875">
    <property type="entry name" value="Znf_CCHC_sf"/>
</dbReference>
<keyword evidence="5" id="KW-1185">Reference proteome</keyword>
<sequence>MAAAKWAQKSVVIPPHNRGCHLVTPIILREIEQDLLSFRCGVAHFFLQHTGASLTINENYDSDVQDDTETFLNKIVPEVQSAPWKHAMEEMTNMSNLGTSSSSKVEPSIGPMERILRIMEVQQKQVEAQQKGVETQLETQQKQLTALQQIVQTIMVNNHSTMAAANKPVKVEAEEPQPAKEKSSVFNISEFKEVCNTLFQGTEDPALAMDWLIELEDHFELLGIHELKRVACAQLLLRLNAHDWWVVEKRFILGNDKDKKITWAMFKKAFEEYYLPPTVRRQKENEFVHLKQGNMTVQQYAKEFNKLAKFASSQLPDATTRARRFEGGLRPAIRAHVMVQEYQTMRESLNHALTLEPQYPPTVSGAVHNFSHKRPSTTGDNNAQKRHNNGDNQGQNQGLYCAKCKRRGHQTSNCRVLDVGCFKCGCMSHLARNCQGGRLNQHPLQYQHQQNHDQALRPPQTALQDVHNRQQTTQGRVFALTREEAFASNTIMSGPVDMPEHTMSSMFGCALAIPITDGRLNMGTWQDIWLCEHRDHATPRKIVITLNGV</sequence>
<dbReference type="SMART" id="SM00343">
    <property type="entry name" value="ZnF_C2HC"/>
    <property type="match status" value="2"/>
</dbReference>
<proteinExistence type="predicted"/>
<dbReference type="AlphaFoldDB" id="A0AAX6GGS8"/>
<name>A0AAX6GGS8_IRIPA</name>
<keyword evidence="1" id="KW-0863">Zinc-finger</keyword>
<dbReference type="EMBL" id="JANAVB010019941">
    <property type="protein sequence ID" value="KAJ6827752.1"/>
    <property type="molecule type" value="Genomic_DNA"/>
</dbReference>
<keyword evidence="1" id="KW-0862">Zinc</keyword>
<dbReference type="GO" id="GO:0008270">
    <property type="term" value="F:zinc ion binding"/>
    <property type="evidence" value="ECO:0007669"/>
    <property type="project" value="UniProtKB-KW"/>
</dbReference>
<accession>A0AAX6GGS8</accession>
<evidence type="ECO:0000259" key="3">
    <source>
        <dbReference type="PROSITE" id="PS50158"/>
    </source>
</evidence>
<dbReference type="PANTHER" id="PTHR30615">
    <property type="entry name" value="UNCHARACTERIZED PROTEIN YJBQ-RELATED"/>
    <property type="match status" value="1"/>
</dbReference>
<dbReference type="InterPro" id="IPR001602">
    <property type="entry name" value="UPF0047_YjbQ-like"/>
</dbReference>
<evidence type="ECO:0000313" key="4">
    <source>
        <dbReference type="EMBL" id="KAJ6827752.1"/>
    </source>
</evidence>
<dbReference type="SUPFAM" id="SSF57756">
    <property type="entry name" value="Retrovirus zinc finger-like domains"/>
    <property type="match status" value="1"/>
</dbReference>
<dbReference type="GO" id="GO:0003676">
    <property type="term" value="F:nucleic acid binding"/>
    <property type="evidence" value="ECO:0007669"/>
    <property type="project" value="InterPro"/>
</dbReference>
<dbReference type="InterPro" id="IPR001878">
    <property type="entry name" value="Znf_CCHC"/>
</dbReference>
<reference evidence="4" key="1">
    <citation type="journal article" date="2023" name="GigaByte">
        <title>Genome assembly of the bearded iris, Iris pallida Lam.</title>
        <authorList>
            <person name="Bruccoleri R.E."/>
            <person name="Oakeley E.J."/>
            <person name="Faust A.M.E."/>
            <person name="Altorfer M."/>
            <person name="Dessus-Babus S."/>
            <person name="Burckhardt D."/>
            <person name="Oertli M."/>
            <person name="Naumann U."/>
            <person name="Petersen F."/>
            <person name="Wong J."/>
        </authorList>
    </citation>
    <scope>NUCLEOTIDE SEQUENCE</scope>
    <source>
        <strain evidence="4">GSM-AAB239-AS_SAM_17_03QT</strain>
    </source>
</reference>
<comment type="caution">
    <text evidence="4">The sequence shown here is derived from an EMBL/GenBank/DDBJ whole genome shotgun (WGS) entry which is preliminary data.</text>
</comment>
<organism evidence="4 5">
    <name type="scientific">Iris pallida</name>
    <name type="common">Sweet iris</name>
    <dbReference type="NCBI Taxonomy" id="29817"/>
    <lineage>
        <taxon>Eukaryota</taxon>
        <taxon>Viridiplantae</taxon>
        <taxon>Streptophyta</taxon>
        <taxon>Embryophyta</taxon>
        <taxon>Tracheophyta</taxon>
        <taxon>Spermatophyta</taxon>
        <taxon>Magnoliopsida</taxon>
        <taxon>Liliopsida</taxon>
        <taxon>Asparagales</taxon>
        <taxon>Iridaceae</taxon>
        <taxon>Iridoideae</taxon>
        <taxon>Irideae</taxon>
        <taxon>Iris</taxon>
    </lineage>
</organism>
<feature type="region of interest" description="Disordered" evidence="2">
    <location>
        <begin position="369"/>
        <end position="396"/>
    </location>
</feature>
<feature type="domain" description="CCHC-type" evidence="3">
    <location>
        <begin position="421"/>
        <end position="434"/>
    </location>
</feature>
<dbReference type="Proteomes" id="UP001140949">
    <property type="component" value="Unassembled WGS sequence"/>
</dbReference>
<dbReference type="PANTHER" id="PTHR30615:SF16">
    <property type="entry name" value="SECONDARY THIAMINE-PHOSPHATE SYNTHASE ENZYME"/>
    <property type="match status" value="1"/>
</dbReference>
<reference evidence="4" key="2">
    <citation type="submission" date="2023-04" db="EMBL/GenBank/DDBJ databases">
        <authorList>
            <person name="Bruccoleri R.E."/>
            <person name="Oakeley E.J."/>
            <person name="Faust A.-M."/>
            <person name="Dessus-Babus S."/>
            <person name="Altorfer M."/>
            <person name="Burckhardt D."/>
            <person name="Oertli M."/>
            <person name="Naumann U."/>
            <person name="Petersen F."/>
            <person name="Wong J."/>
        </authorList>
    </citation>
    <scope>NUCLEOTIDE SEQUENCE</scope>
    <source>
        <strain evidence="4">GSM-AAB239-AS_SAM_17_03QT</strain>
        <tissue evidence="4">Leaf</tissue>
    </source>
</reference>
<evidence type="ECO:0000313" key="5">
    <source>
        <dbReference type="Proteomes" id="UP001140949"/>
    </source>
</evidence>
<gene>
    <name evidence="4" type="ORF">M6B38_366735</name>
</gene>
<dbReference type="Pfam" id="PF01894">
    <property type="entry name" value="YjbQ"/>
    <property type="match status" value="2"/>
</dbReference>
<evidence type="ECO:0000256" key="1">
    <source>
        <dbReference type="PROSITE-ProRule" id="PRU00047"/>
    </source>
</evidence>
<keyword evidence="1" id="KW-0479">Metal-binding</keyword>
<evidence type="ECO:0000256" key="2">
    <source>
        <dbReference type="SAM" id="MobiDB-lite"/>
    </source>
</evidence>
<dbReference type="Gene3D" id="4.10.60.10">
    <property type="entry name" value="Zinc finger, CCHC-type"/>
    <property type="match status" value="1"/>
</dbReference>
<dbReference type="PROSITE" id="PS50158">
    <property type="entry name" value="ZF_CCHC"/>
    <property type="match status" value="1"/>
</dbReference>